<reference evidence="2 3" key="1">
    <citation type="journal article" date="2015" name="Antonie Van Leeuwenhoek">
        <title>Oricola cellulosilytica gen. nov., sp. nov., a cellulose-degrading bacterium of the family Phyllobacteriaceae isolated from surface seashore water, and emended descriptions of Mesorhizobium loti and Phyllobacterium myrsinacearum.</title>
        <authorList>
            <person name="Hameed A."/>
            <person name="Shahina M."/>
            <person name="Lai W.A."/>
            <person name="Lin S.Y."/>
            <person name="Young L.S."/>
            <person name="Liu Y.C."/>
            <person name="Hsu Y.H."/>
            <person name="Young C.C."/>
        </authorList>
    </citation>
    <scope>NUCLEOTIDE SEQUENCE [LARGE SCALE GENOMIC DNA]</scope>
    <source>
        <strain evidence="2 3">KCTC 52183</strain>
    </source>
</reference>
<organism evidence="2 3">
    <name type="scientific">Oricola cellulosilytica</name>
    <dbReference type="NCBI Taxonomy" id="1429082"/>
    <lineage>
        <taxon>Bacteria</taxon>
        <taxon>Pseudomonadati</taxon>
        <taxon>Pseudomonadota</taxon>
        <taxon>Alphaproteobacteria</taxon>
        <taxon>Hyphomicrobiales</taxon>
        <taxon>Ahrensiaceae</taxon>
        <taxon>Oricola</taxon>
    </lineage>
</organism>
<dbReference type="InterPro" id="IPR000182">
    <property type="entry name" value="GNAT_dom"/>
</dbReference>
<evidence type="ECO:0000259" key="1">
    <source>
        <dbReference type="PROSITE" id="PS51186"/>
    </source>
</evidence>
<protein>
    <submittedName>
        <fullName evidence="2">N-acetyltransferase</fullName>
    </submittedName>
</protein>
<proteinExistence type="predicted"/>
<keyword evidence="3" id="KW-1185">Reference proteome</keyword>
<feature type="domain" description="N-acetyltransferase" evidence="1">
    <location>
        <begin position="11"/>
        <end position="159"/>
    </location>
</feature>
<dbReference type="Pfam" id="PF13508">
    <property type="entry name" value="Acetyltransf_7"/>
    <property type="match status" value="1"/>
</dbReference>
<sequence length="193" mass="20319">MEPLVQDGEAVAIEQEAPGDVAARDMLLDRAMGPRWRKKTSQKIRQGRRPADGLAFVARSADGGLAATVRLWNIEAGIDPFGRPVPALLLGPLAIDPALKGCGVGAALMRHAIAEAARLGHGAVLLVGDAPYYERFGFTCAKTGAIALPGPVERERFLAVELVEGWLDGAAGMVVPTGRYVTKSRVRATAIAA</sequence>
<dbReference type="EMBL" id="SJST01000009">
    <property type="protein sequence ID" value="TCD11361.1"/>
    <property type="molecule type" value="Genomic_DNA"/>
</dbReference>
<evidence type="ECO:0000313" key="3">
    <source>
        <dbReference type="Proteomes" id="UP000291301"/>
    </source>
</evidence>
<keyword evidence="2" id="KW-0808">Transferase</keyword>
<evidence type="ECO:0000313" key="2">
    <source>
        <dbReference type="EMBL" id="TCD11361.1"/>
    </source>
</evidence>
<dbReference type="OrthoDB" id="9815099at2"/>
<dbReference type="SUPFAM" id="SSF55729">
    <property type="entry name" value="Acyl-CoA N-acyltransferases (Nat)"/>
    <property type="match status" value="1"/>
</dbReference>
<dbReference type="GO" id="GO:0016747">
    <property type="term" value="F:acyltransferase activity, transferring groups other than amino-acyl groups"/>
    <property type="evidence" value="ECO:0007669"/>
    <property type="project" value="InterPro"/>
</dbReference>
<comment type="caution">
    <text evidence="2">The sequence shown here is derived from an EMBL/GenBank/DDBJ whole genome shotgun (WGS) entry which is preliminary data.</text>
</comment>
<dbReference type="AlphaFoldDB" id="A0A4R0P3C9"/>
<dbReference type="Gene3D" id="3.40.630.30">
    <property type="match status" value="1"/>
</dbReference>
<accession>A0A4R0P3C9</accession>
<dbReference type="CDD" id="cd04301">
    <property type="entry name" value="NAT_SF"/>
    <property type="match status" value="1"/>
</dbReference>
<dbReference type="InterPro" id="IPR016181">
    <property type="entry name" value="Acyl_CoA_acyltransferase"/>
</dbReference>
<gene>
    <name evidence="2" type="ORF">E0D97_16780</name>
</gene>
<name>A0A4R0P3C9_9HYPH</name>
<dbReference type="Proteomes" id="UP000291301">
    <property type="component" value="Unassembled WGS sequence"/>
</dbReference>
<dbReference type="PROSITE" id="PS51186">
    <property type="entry name" value="GNAT"/>
    <property type="match status" value="1"/>
</dbReference>
<dbReference type="RefSeq" id="WP_131571257.1">
    <property type="nucleotide sequence ID" value="NZ_JAINFK010000008.1"/>
</dbReference>